<dbReference type="Gene3D" id="3.30.710.10">
    <property type="entry name" value="Potassium Channel Kv1.1, Chain A"/>
    <property type="match status" value="1"/>
</dbReference>
<evidence type="ECO:0000313" key="1">
    <source>
        <dbReference type="EMBL" id="QRW27575.1"/>
    </source>
</evidence>
<dbReference type="RefSeq" id="XP_043187812.1">
    <property type="nucleotide sequence ID" value="XM_043321989.1"/>
</dbReference>
<accession>A0A8H8P9D0</accession>
<dbReference type="AlphaFoldDB" id="A0A8H8P9D0"/>
<dbReference type="InterPro" id="IPR011333">
    <property type="entry name" value="SKP1/BTB/POZ_sf"/>
</dbReference>
<dbReference type="GeneID" id="67024452"/>
<dbReference type="EMBL" id="CP059673">
    <property type="protein sequence ID" value="QRW27575.1"/>
    <property type="molecule type" value="Genomic_DNA"/>
</dbReference>
<dbReference type="KEGG" id="rsx:RhiXN_02170"/>
<name>A0A8H8P9D0_9AGAM</name>
<evidence type="ECO:0000313" key="2">
    <source>
        <dbReference type="Proteomes" id="UP000650533"/>
    </source>
</evidence>
<proteinExistence type="predicted"/>
<organism evidence="1 2">
    <name type="scientific">Rhizoctonia solani</name>
    <dbReference type="NCBI Taxonomy" id="456999"/>
    <lineage>
        <taxon>Eukaryota</taxon>
        <taxon>Fungi</taxon>
        <taxon>Dikarya</taxon>
        <taxon>Basidiomycota</taxon>
        <taxon>Agaricomycotina</taxon>
        <taxon>Agaricomycetes</taxon>
        <taxon>Cantharellales</taxon>
        <taxon>Ceratobasidiaceae</taxon>
        <taxon>Rhizoctonia</taxon>
    </lineage>
</organism>
<protein>
    <submittedName>
        <fullName evidence="1">The BTB (BR-C, ttk and bab)/POZ (Pox virus and Zinc finger) domain</fullName>
    </submittedName>
</protein>
<dbReference type="Proteomes" id="UP000650533">
    <property type="component" value="Chromosome 16"/>
</dbReference>
<reference evidence="1" key="1">
    <citation type="submission" date="2020-05" db="EMBL/GenBank/DDBJ databases">
        <title>Evolutionary and genomic comparisons of hybrid uninucleate and nonhybrid Rhizoctonia fungi.</title>
        <authorList>
            <person name="Li C."/>
            <person name="Chen X."/>
        </authorList>
    </citation>
    <scope>NUCLEOTIDE SEQUENCE</scope>
    <source>
        <strain evidence="1">AG-1 IA</strain>
    </source>
</reference>
<gene>
    <name evidence="1" type="ORF">RhiXN_02170</name>
</gene>
<sequence>MSTSRDQSRDDINIDAKTESDRPFDILVKSTQSPAQEAIPAHSECLARGSHVFQSMLELGSLAPLNNTDSASENQLPIIEIDERYEILALLVNLLETPPLLPPATAVSYTPSSAIPSSNDPPGSVLPWPLVTTLLDAADKYDFADDILAVLHAHLRSHASSHPLPVYALASRLGLDLIASHTSSFLLHPPMHQHSIAEIKLLPSATSYHLLLILQTRRLESLKELLENELIFPHDYGACSKHGTASAKSVWEARKTMVLSHVDASSSIADMMNYDEETKQQLKSCAECCLGWDRAVEMMRLLGEAILDLGIDLIVLLFGPESTDHDGPMGNPTLISALLAEPQSSHAALHMCRA</sequence>